<dbReference type="InParanoid" id="A0A0N1IPQ2"/>
<keyword evidence="1" id="KW-1133">Transmembrane helix</keyword>
<reference evidence="2 3" key="1">
    <citation type="journal article" date="2015" name="Nat. Commun.">
        <title>Outbred genome sequencing and CRISPR/Cas9 gene editing in butterflies.</title>
        <authorList>
            <person name="Li X."/>
            <person name="Fan D."/>
            <person name="Zhang W."/>
            <person name="Liu G."/>
            <person name="Zhang L."/>
            <person name="Zhao L."/>
            <person name="Fang X."/>
            <person name="Chen L."/>
            <person name="Dong Y."/>
            <person name="Chen Y."/>
            <person name="Ding Y."/>
            <person name="Zhao R."/>
            <person name="Feng M."/>
            <person name="Zhu Y."/>
            <person name="Feng Y."/>
            <person name="Jiang X."/>
            <person name="Zhu D."/>
            <person name="Xiang H."/>
            <person name="Feng X."/>
            <person name="Li S."/>
            <person name="Wang J."/>
            <person name="Zhang G."/>
            <person name="Kronforst M.R."/>
            <person name="Wang W."/>
        </authorList>
    </citation>
    <scope>NUCLEOTIDE SEQUENCE [LARGE SCALE GENOMIC DNA]</scope>
    <source>
        <strain evidence="2">Ya'a_city_454_Pm</strain>
        <tissue evidence="2">Whole body</tissue>
    </source>
</reference>
<dbReference type="AlphaFoldDB" id="A0A0N1IPQ2"/>
<proteinExistence type="predicted"/>
<gene>
    <name evidence="2" type="ORF">RR48_04847</name>
</gene>
<sequence length="172" mass="20127">MYIHFCVIILGLYSFSVDAFFLFADASLIFWDDFEPIDDEPEIILPYQYFCKPKPKPTTAKPTTTMATTTEEPTWICMVCMKKSRHHKNHIIQDEHEGTTETGFIDSGFTWPNPSSIGNFQVPNAFVNDVITEDDQQEENTILENHIKIKTNLDHHKNHMKIRLLYHYYHLS</sequence>
<protein>
    <submittedName>
        <fullName evidence="2">Uncharacterized protein</fullName>
    </submittedName>
</protein>
<name>A0A0N1IPQ2_PAPMA</name>
<keyword evidence="1" id="KW-0812">Transmembrane</keyword>
<feature type="transmembrane region" description="Helical" evidence="1">
    <location>
        <begin position="7"/>
        <end position="31"/>
    </location>
</feature>
<evidence type="ECO:0000256" key="1">
    <source>
        <dbReference type="SAM" id="Phobius"/>
    </source>
</evidence>
<keyword evidence="1" id="KW-0472">Membrane</keyword>
<organism evidence="2 3">
    <name type="scientific">Papilio machaon</name>
    <name type="common">Old World swallowtail butterfly</name>
    <dbReference type="NCBI Taxonomy" id="76193"/>
    <lineage>
        <taxon>Eukaryota</taxon>
        <taxon>Metazoa</taxon>
        <taxon>Ecdysozoa</taxon>
        <taxon>Arthropoda</taxon>
        <taxon>Hexapoda</taxon>
        <taxon>Insecta</taxon>
        <taxon>Pterygota</taxon>
        <taxon>Neoptera</taxon>
        <taxon>Endopterygota</taxon>
        <taxon>Lepidoptera</taxon>
        <taxon>Glossata</taxon>
        <taxon>Ditrysia</taxon>
        <taxon>Papilionoidea</taxon>
        <taxon>Papilionidae</taxon>
        <taxon>Papilioninae</taxon>
        <taxon>Papilio</taxon>
    </lineage>
</organism>
<dbReference type="EMBL" id="KQ460366">
    <property type="protein sequence ID" value="KPJ15630.1"/>
    <property type="molecule type" value="Genomic_DNA"/>
</dbReference>
<dbReference type="Proteomes" id="UP000053240">
    <property type="component" value="Unassembled WGS sequence"/>
</dbReference>
<accession>A0A0N1IPQ2</accession>
<evidence type="ECO:0000313" key="3">
    <source>
        <dbReference type="Proteomes" id="UP000053240"/>
    </source>
</evidence>
<evidence type="ECO:0000313" key="2">
    <source>
        <dbReference type="EMBL" id="KPJ15630.1"/>
    </source>
</evidence>
<keyword evidence="3" id="KW-1185">Reference proteome</keyword>